<keyword evidence="1" id="KW-1133">Transmembrane helix</keyword>
<name>L8H2X1_ACACF</name>
<dbReference type="Proteomes" id="UP000011083">
    <property type="component" value="Unassembled WGS sequence"/>
</dbReference>
<reference evidence="2 3" key="1">
    <citation type="journal article" date="2013" name="Genome Biol.">
        <title>Genome of Acanthamoeba castellanii highlights extensive lateral gene transfer and early evolution of tyrosine kinase signaling.</title>
        <authorList>
            <person name="Clarke M."/>
            <person name="Lohan A.J."/>
            <person name="Liu B."/>
            <person name="Lagkouvardos I."/>
            <person name="Roy S."/>
            <person name="Zafar N."/>
            <person name="Bertelli C."/>
            <person name="Schilde C."/>
            <person name="Kianianmomeni A."/>
            <person name="Burglin T.R."/>
            <person name="Frech C."/>
            <person name="Turcotte B."/>
            <person name="Kopec K.O."/>
            <person name="Synnott J.M."/>
            <person name="Choo C."/>
            <person name="Paponov I."/>
            <person name="Finkler A."/>
            <person name="Soon Heng Tan C."/>
            <person name="Hutchins A.P."/>
            <person name="Weinmeier T."/>
            <person name="Rattei T."/>
            <person name="Chu J.S."/>
            <person name="Gimenez G."/>
            <person name="Irimia M."/>
            <person name="Rigden D.J."/>
            <person name="Fitzpatrick D.A."/>
            <person name="Lorenzo-Morales J."/>
            <person name="Bateman A."/>
            <person name="Chiu C.H."/>
            <person name="Tang P."/>
            <person name="Hegemann P."/>
            <person name="Fromm H."/>
            <person name="Raoult D."/>
            <person name="Greub G."/>
            <person name="Miranda-Saavedra D."/>
            <person name="Chen N."/>
            <person name="Nash P."/>
            <person name="Ginger M.L."/>
            <person name="Horn M."/>
            <person name="Schaap P."/>
            <person name="Caler L."/>
            <person name="Loftus B."/>
        </authorList>
    </citation>
    <scope>NUCLEOTIDE SEQUENCE [LARGE SCALE GENOMIC DNA]</scope>
    <source>
        <strain evidence="2 3">Neff</strain>
    </source>
</reference>
<dbReference type="KEGG" id="acan:ACA1_050420"/>
<keyword evidence="1" id="KW-0812">Transmembrane</keyword>
<dbReference type="EMBL" id="KB007928">
    <property type="protein sequence ID" value="ELR19884.1"/>
    <property type="molecule type" value="Genomic_DNA"/>
</dbReference>
<dbReference type="VEuPathDB" id="AmoebaDB:ACA1_050420"/>
<evidence type="ECO:0000313" key="3">
    <source>
        <dbReference type="Proteomes" id="UP000011083"/>
    </source>
</evidence>
<dbReference type="GeneID" id="14920719"/>
<keyword evidence="3" id="KW-1185">Reference proteome</keyword>
<organism evidence="2 3">
    <name type="scientific">Acanthamoeba castellanii (strain ATCC 30010 / Neff)</name>
    <dbReference type="NCBI Taxonomy" id="1257118"/>
    <lineage>
        <taxon>Eukaryota</taxon>
        <taxon>Amoebozoa</taxon>
        <taxon>Discosea</taxon>
        <taxon>Longamoebia</taxon>
        <taxon>Centramoebida</taxon>
        <taxon>Acanthamoebidae</taxon>
        <taxon>Acanthamoeba</taxon>
    </lineage>
</organism>
<accession>L8H2X1</accession>
<dbReference type="RefSeq" id="XP_004341989.1">
    <property type="nucleotide sequence ID" value="XM_004341940.1"/>
</dbReference>
<gene>
    <name evidence="2" type="ORF">ACA1_050420</name>
</gene>
<protein>
    <submittedName>
        <fullName evidence="2">Uncharacterized protein</fullName>
    </submittedName>
</protein>
<feature type="transmembrane region" description="Helical" evidence="1">
    <location>
        <begin position="194"/>
        <end position="213"/>
    </location>
</feature>
<keyword evidence="1" id="KW-0472">Membrane</keyword>
<evidence type="ECO:0000313" key="2">
    <source>
        <dbReference type="EMBL" id="ELR19884.1"/>
    </source>
</evidence>
<proteinExistence type="predicted"/>
<evidence type="ECO:0000256" key="1">
    <source>
        <dbReference type="SAM" id="Phobius"/>
    </source>
</evidence>
<sequence>MKEILNILKHRGQYDASRHRFLELLHTQKEYDILSQYAFFSRPGDDAVGRKRRCFEVLSEIANCVEFLRRGAGMPKSGRRMSREGLMPMTLEEEEHSEPRGTRRAIVAAKDLRAVQACVFAMKTLGAEKDTLVVESSLAQGRIHLAFLDLKNARKELVVNGETLNSMHLRNFISADHPSLTDALLERMGVPVDVVPAWLFYFFLVYVCCLGFSESSTTNYHLDSLVAGTPRRNQRASMQSVLNFLSTRASA</sequence>
<dbReference type="AlphaFoldDB" id="L8H2X1"/>